<dbReference type="Pfam" id="PF03572">
    <property type="entry name" value="Peptidase_S41"/>
    <property type="match status" value="1"/>
</dbReference>
<organism evidence="12 13">
    <name type="scientific">Maribellus comscasis</name>
    <dbReference type="NCBI Taxonomy" id="2681766"/>
    <lineage>
        <taxon>Bacteria</taxon>
        <taxon>Pseudomonadati</taxon>
        <taxon>Bacteroidota</taxon>
        <taxon>Bacteroidia</taxon>
        <taxon>Marinilabiliales</taxon>
        <taxon>Prolixibacteraceae</taxon>
        <taxon>Maribellus</taxon>
    </lineage>
</organism>
<dbReference type="Pfam" id="PF26549">
    <property type="entry name" value="Tricorn_N"/>
    <property type="match status" value="1"/>
</dbReference>
<dbReference type="Gene3D" id="2.130.10.10">
    <property type="entry name" value="YVTN repeat-like/Quinoprotein amine dehydrogenase"/>
    <property type="match status" value="1"/>
</dbReference>
<dbReference type="InterPro" id="IPR029045">
    <property type="entry name" value="ClpP/crotonase-like_dom_sf"/>
</dbReference>
<gene>
    <name evidence="12" type="ORF">GM418_10640</name>
</gene>
<dbReference type="RefSeq" id="WP_158865877.1">
    <property type="nucleotide sequence ID" value="NZ_CP046401.1"/>
</dbReference>
<keyword evidence="3 7" id="KW-0963">Cytoplasm</keyword>
<keyword evidence="5 7" id="KW-0378">Hydrolase</keyword>
<dbReference type="PIRSF" id="PIRSF036421">
    <property type="entry name" value="Tricorn_protease"/>
    <property type="match status" value="1"/>
</dbReference>
<dbReference type="InterPro" id="IPR015943">
    <property type="entry name" value="WD40/YVTN_repeat-like_dom_sf"/>
</dbReference>
<feature type="active site" description="Nucleophile" evidence="8">
    <location>
        <position position="965"/>
    </location>
</feature>
<dbReference type="Gene3D" id="3.30.750.44">
    <property type="match status" value="1"/>
</dbReference>
<evidence type="ECO:0000256" key="2">
    <source>
        <dbReference type="ARBA" id="ARBA00008524"/>
    </source>
</evidence>
<dbReference type="SUPFAM" id="SSF69304">
    <property type="entry name" value="Tricorn protease N-terminal domain"/>
    <property type="match status" value="1"/>
</dbReference>
<evidence type="ECO:0000256" key="10">
    <source>
        <dbReference type="SAM" id="MobiDB-lite"/>
    </source>
</evidence>
<keyword evidence="6 7" id="KW-0720">Serine protease</keyword>
<dbReference type="EC" id="3.4.21.-" evidence="7"/>
<dbReference type="Pfam" id="PF26550">
    <property type="entry name" value="Tricorn_2nd"/>
    <property type="match status" value="1"/>
</dbReference>
<dbReference type="AlphaFoldDB" id="A0A6I6JVE0"/>
<feature type="active site" description="Charge relay system" evidence="8">
    <location>
        <position position="1023"/>
    </location>
</feature>
<dbReference type="GO" id="GO:0006508">
    <property type="term" value="P:proteolysis"/>
    <property type="evidence" value="ECO:0007669"/>
    <property type="project" value="UniProtKB-UniRule"/>
</dbReference>
<dbReference type="EMBL" id="CP046401">
    <property type="protein sequence ID" value="QGY44097.1"/>
    <property type="molecule type" value="Genomic_DNA"/>
</dbReference>
<comment type="similarity">
    <text evidence="2 7">Belongs to the peptidase S41B family.</text>
</comment>
<dbReference type="Gene3D" id="2.30.42.10">
    <property type="match status" value="1"/>
</dbReference>
<dbReference type="InterPro" id="IPR012393">
    <property type="entry name" value="Tricorn_protease"/>
</dbReference>
<reference evidence="12 13" key="1">
    <citation type="submission" date="2019-11" db="EMBL/GenBank/DDBJ databases">
        <authorList>
            <person name="Zheng R.K."/>
            <person name="Sun C.M."/>
        </authorList>
    </citation>
    <scope>NUCLEOTIDE SEQUENCE [LARGE SCALE GENOMIC DNA]</scope>
    <source>
        <strain evidence="12 13">WC007</strain>
    </source>
</reference>
<evidence type="ECO:0000256" key="7">
    <source>
        <dbReference type="PIRNR" id="PIRNR036421"/>
    </source>
</evidence>
<feature type="region of interest" description="Disordered" evidence="10">
    <location>
        <begin position="539"/>
        <end position="562"/>
    </location>
</feature>
<name>A0A6I6JVE0_9BACT</name>
<feature type="active site" description="Charge relay system" evidence="8">
    <location>
        <position position="740"/>
    </location>
</feature>
<dbReference type="PANTHER" id="PTHR43253">
    <property type="entry name" value="TRICORN PROTEASE HOMOLOG 2-RELATED"/>
    <property type="match status" value="1"/>
</dbReference>
<evidence type="ECO:0000313" key="12">
    <source>
        <dbReference type="EMBL" id="QGY44097.1"/>
    </source>
</evidence>
<dbReference type="InterPro" id="IPR029414">
    <property type="entry name" value="Tricorn_PDZ"/>
</dbReference>
<dbReference type="Pfam" id="PF14684">
    <property type="entry name" value="Tricorn_C1"/>
    <property type="match status" value="1"/>
</dbReference>
<evidence type="ECO:0000256" key="5">
    <source>
        <dbReference type="ARBA" id="ARBA00022801"/>
    </source>
</evidence>
<dbReference type="KEGG" id="mcos:GM418_10640"/>
<dbReference type="Gene3D" id="3.90.226.10">
    <property type="entry name" value="2-enoyl-CoA Hydratase, Chain A, domain 1"/>
    <property type="match status" value="1"/>
</dbReference>
<dbReference type="SUPFAM" id="SSF52096">
    <property type="entry name" value="ClpP/crotonase"/>
    <property type="match status" value="1"/>
</dbReference>
<dbReference type="SUPFAM" id="SSF50156">
    <property type="entry name" value="PDZ domain-like"/>
    <property type="match status" value="1"/>
</dbReference>
<comment type="function">
    <text evidence="7">Degrades oligopeptides.</text>
</comment>
<protein>
    <recommendedName>
        <fullName evidence="7">Tricorn protease homolog</fullName>
        <ecNumber evidence="7">3.4.21.-</ecNumber>
    </recommendedName>
</protein>
<dbReference type="Pfam" id="PF14685">
    <property type="entry name" value="PDZ_Tricorn"/>
    <property type="match status" value="1"/>
</dbReference>
<accession>A0A6I6JVE0</accession>
<dbReference type="GO" id="GO:0005737">
    <property type="term" value="C:cytoplasm"/>
    <property type="evidence" value="ECO:0007669"/>
    <property type="project" value="UniProtKB-SubCell"/>
</dbReference>
<keyword evidence="4 7" id="KW-0645">Protease</keyword>
<feature type="domain" description="Tail specific protease" evidence="11">
    <location>
        <begin position="828"/>
        <end position="1034"/>
    </location>
</feature>
<dbReference type="Gene3D" id="2.120.10.60">
    <property type="entry name" value="Tricorn protease N-terminal domain"/>
    <property type="match status" value="1"/>
</dbReference>
<evidence type="ECO:0000313" key="13">
    <source>
        <dbReference type="Proteomes" id="UP000428260"/>
    </source>
</evidence>
<evidence type="ECO:0000256" key="8">
    <source>
        <dbReference type="PIRSR" id="PIRSR036421-1"/>
    </source>
</evidence>
<comment type="subcellular location">
    <subcellularLocation>
        <location evidence="1 7">Cytoplasm</location>
    </subcellularLocation>
</comment>
<feature type="site" description="Transition state stabilizer; via amide nitrogen" evidence="9">
    <location>
        <position position="966"/>
    </location>
</feature>
<evidence type="ECO:0000259" key="11">
    <source>
        <dbReference type="SMART" id="SM00245"/>
    </source>
</evidence>
<dbReference type="SMART" id="SM00245">
    <property type="entry name" value="TSPc"/>
    <property type="match status" value="1"/>
</dbReference>
<dbReference type="PANTHER" id="PTHR43253:SF1">
    <property type="entry name" value="TRICORN PROTEASE HOMOLOG 2-RELATED"/>
    <property type="match status" value="1"/>
</dbReference>
<dbReference type="SUPFAM" id="SSF69322">
    <property type="entry name" value="Tricorn protease domain 2"/>
    <property type="match status" value="1"/>
</dbReference>
<sequence length="1081" mass="122857">MNILKSILTLAFVLPVLNVFAQEKGYYRFPTLYENYTVFTAEGDLWQYNQKTNLCYRLTTHHGIESNAAISPDGKSIAFNAEYEGPTEIYIIPFGGGIPRRVTFEGLSGRNGPVLYDWTKDGKLIVSTSYFNTLPGKQLVLINPDNLEYEKIPLAQADEGVFDNEGNLYFTRLAKQSSFTKRYKGGTAQNLWKFNGSSEAVPITAGYAGTSKNPMFYNGKIYFLTDRDGTMNLWSMLPDGSGLKQLTESVSWDLKNAKLQDGKIIYQKKADLFVFDIASGKESLLDISLISDFDQKRPYWVEEPEKKIQALDISEKGENVVLTSRGRIFTAPADGGRWIEITRKSGIRYKLAQFGGKEDAIFFLSDESGEMELWKTAKDGFSKPEQLTKGSDVLIMNFLPSPNGKYIVYTEKDYALKLCDVEKKTTKQIDLDNVGGFGNLAWSPDSKWLSYTDPADNQAEQIKVLNVENGKSYYLTTDRFESYNPVFSTDGNWLYFISDRTFNTSVGSPWGPRQPEPFYNKTSKIYMLALNDTIRSPFLENNELNPKKEEGKDKKESDTEMPAPDMENAMKRLYEIPVPADNIGGLAVTDKYLYWIQSDVDDRRNRKLFSFEISNKKDNKPVEVTDKVSGYEISGDGKKLLIRKSDGIYVTDANGKKADLKDAKISLKDWTFKIDPVEDWKQMMLDAWRLERDYFYDKNMHGVDWDAVLERHLPLVNRLTDRYELDDLMADMVSELSALHTFVGGGEKREADEDIQPAYLGARMEKNTSKGGYVIEHIFNGEPDLPEERSPLSEPHLKIKEGDIITKVNGVDVLEAEHINQLLNEKAAQEVRLTLKNSAGKTYDEIVKPISMSADANLRYCEWEYTRRLEVEDKGDSRIGYLHLRAMSGGNFQEFVKGYYPVFNREGLIIDVRNNRGGNIDSWILSRLLRKAWFYWQSRAGSPYWNMQYAFRGHIVVLCNESTASDGEAFSEGIKRLDLGTVIGTRTWGGEIWLTSSNRLVDNGIATASEMGVYSEEGEWLIEGHGVEPDIVIDNLPHETFNGKDAQLDAAIQFLEKKMKEEPVTIPEFPPLPDKSVEYNR</sequence>
<dbReference type="InterPro" id="IPR036034">
    <property type="entry name" value="PDZ_sf"/>
</dbReference>
<feature type="compositionally biased region" description="Basic and acidic residues" evidence="10">
    <location>
        <begin position="545"/>
        <end position="558"/>
    </location>
</feature>
<evidence type="ECO:0000256" key="9">
    <source>
        <dbReference type="PIRSR" id="PIRSR036421-3"/>
    </source>
</evidence>
<evidence type="ECO:0000256" key="1">
    <source>
        <dbReference type="ARBA" id="ARBA00004496"/>
    </source>
</evidence>
<proteinExistence type="inferred from homology"/>
<dbReference type="Proteomes" id="UP000428260">
    <property type="component" value="Chromosome"/>
</dbReference>
<evidence type="ECO:0000256" key="3">
    <source>
        <dbReference type="ARBA" id="ARBA00022490"/>
    </source>
</evidence>
<dbReference type="InterPro" id="IPR005151">
    <property type="entry name" value="Tail-specific_protease"/>
</dbReference>
<evidence type="ECO:0000256" key="6">
    <source>
        <dbReference type="ARBA" id="ARBA00022825"/>
    </source>
</evidence>
<evidence type="ECO:0000256" key="4">
    <source>
        <dbReference type="ARBA" id="ARBA00022670"/>
    </source>
</evidence>
<dbReference type="InterPro" id="IPR028204">
    <property type="entry name" value="Tricorn_C1"/>
</dbReference>
<keyword evidence="13" id="KW-1185">Reference proteome</keyword>
<dbReference type="GO" id="GO:0008236">
    <property type="term" value="F:serine-type peptidase activity"/>
    <property type="evidence" value="ECO:0007669"/>
    <property type="project" value="UniProtKB-UniRule"/>
</dbReference>
<dbReference type="CDD" id="cd07562">
    <property type="entry name" value="Peptidase_S41_TRI"/>
    <property type="match status" value="1"/>
</dbReference>